<dbReference type="AlphaFoldDB" id="A0A2N7PJN3"/>
<evidence type="ECO:0000256" key="4">
    <source>
        <dbReference type="ARBA" id="ARBA00023136"/>
    </source>
</evidence>
<dbReference type="GO" id="GO:0004888">
    <property type="term" value="F:transmembrane signaling receptor activity"/>
    <property type="evidence" value="ECO:0007669"/>
    <property type="project" value="InterPro"/>
</dbReference>
<keyword evidence="8" id="KW-0175">Coiled coil</keyword>
<evidence type="ECO:0000256" key="5">
    <source>
        <dbReference type="ARBA" id="ARBA00023224"/>
    </source>
</evidence>
<dbReference type="Proteomes" id="UP000235731">
    <property type="component" value="Unassembled WGS sequence"/>
</dbReference>
<evidence type="ECO:0000256" key="1">
    <source>
        <dbReference type="ARBA" id="ARBA00004141"/>
    </source>
</evidence>
<evidence type="ECO:0000256" key="8">
    <source>
        <dbReference type="SAM" id="Coils"/>
    </source>
</evidence>
<evidence type="ECO:0000313" key="12">
    <source>
        <dbReference type="Proteomes" id="UP000235731"/>
    </source>
</evidence>
<dbReference type="Pfam" id="PF00015">
    <property type="entry name" value="MCPsignal"/>
    <property type="match status" value="1"/>
</dbReference>
<dbReference type="GO" id="GO:0007165">
    <property type="term" value="P:signal transduction"/>
    <property type="evidence" value="ECO:0007669"/>
    <property type="project" value="UniProtKB-KW"/>
</dbReference>
<feature type="coiled-coil region" evidence="8">
    <location>
        <begin position="394"/>
        <end position="439"/>
    </location>
</feature>
<comment type="similarity">
    <text evidence="6">Belongs to the methyl-accepting chemotaxis (MCP) protein family.</text>
</comment>
<feature type="domain" description="Methyl-accepting transducer" evidence="10">
    <location>
        <begin position="257"/>
        <end position="486"/>
    </location>
</feature>
<dbReference type="PANTHER" id="PTHR32089">
    <property type="entry name" value="METHYL-ACCEPTING CHEMOTAXIS PROTEIN MCPB"/>
    <property type="match status" value="1"/>
</dbReference>
<dbReference type="PRINTS" id="PR00260">
    <property type="entry name" value="CHEMTRNSDUCR"/>
</dbReference>
<sequence>MERIWNSFNGRSFLASSLIFIVTILLGISVLLEINSLKGWGVALDYAGKLEFNPQRLTKHALLLYREACLAKDQKFDKGEIKEKINKSKELVNNVLSALKYGKEGSIRIDKAGDRALNLFTEIEKSYKEMFSLIDQVESCPPDFEKRSHLLSEEILKKAEELSSLLNKKSEFEGSILKLSIFFASGIVIILIFANYFFSKRNLNNAIKEINQYLSSLEKGDFSKTPSKIFTEFEFIIDQVNILKSTLENLLLGLRTQNALIAETVKEEKGKVLHLPTISTQISNLISQAEVIGGELTDLISQIEKSTEEMKLAIEEISKSTHSTADRARMVRVAAEEMERTVMTLNQAMAEIREITNVIQGIAEQTNLLALNASIEAARAGEAGKGFAVVANEVKELARRVNENSSEIERIVERLSQNVEETVSKAEEVKRMVDETESATQTIAGAIEEQTAVTNDIVNYSIQTKEKAFQLVSEIESLKKAKDSLLSVSNSLKVSIEVLEEIALTSKITTEELFIFEDKAISDEELKNFSVEALINLSIIGHIIWKMNFLSSAIKGRVPQIERDHRKCLFGKSISIIKEKTKGTEIEKVLDVLEGPHERLHGLVSRFEREVNLKDFEEILGFIEKEVLPTFQEVIKELLNIKNLCKKFGC</sequence>
<accession>A0A2N7PJN3</accession>
<protein>
    <recommendedName>
        <fullName evidence="10">Methyl-accepting transducer domain-containing protein</fullName>
    </recommendedName>
</protein>
<dbReference type="EMBL" id="PNIE01000045">
    <property type="protein sequence ID" value="PMP63105.1"/>
    <property type="molecule type" value="Genomic_DNA"/>
</dbReference>
<dbReference type="Gene3D" id="1.20.120.30">
    <property type="entry name" value="Aspartate receptor, ligand-binding domain"/>
    <property type="match status" value="1"/>
</dbReference>
<evidence type="ECO:0000256" key="2">
    <source>
        <dbReference type="ARBA" id="ARBA00022692"/>
    </source>
</evidence>
<dbReference type="SMART" id="SM00283">
    <property type="entry name" value="MA"/>
    <property type="match status" value="1"/>
</dbReference>
<feature type="transmembrane region" description="Helical" evidence="9">
    <location>
        <begin position="176"/>
        <end position="198"/>
    </location>
</feature>
<dbReference type="PROSITE" id="PS50111">
    <property type="entry name" value="CHEMOTAXIS_TRANSDUC_2"/>
    <property type="match status" value="1"/>
</dbReference>
<evidence type="ECO:0000256" key="6">
    <source>
        <dbReference type="ARBA" id="ARBA00029447"/>
    </source>
</evidence>
<dbReference type="GO" id="GO:0016020">
    <property type="term" value="C:membrane"/>
    <property type="evidence" value="ECO:0007669"/>
    <property type="project" value="UniProtKB-SubCell"/>
</dbReference>
<comment type="caution">
    <text evidence="11">The sequence shown here is derived from an EMBL/GenBank/DDBJ whole genome shotgun (WGS) entry which is preliminary data.</text>
</comment>
<dbReference type="SUPFAM" id="SSF58104">
    <property type="entry name" value="Methyl-accepting chemotaxis protein (MCP) signaling domain"/>
    <property type="match status" value="1"/>
</dbReference>
<reference evidence="11 12" key="1">
    <citation type="submission" date="2018-01" db="EMBL/GenBank/DDBJ databases">
        <title>Metagenomic assembled genomes from two thermal pools in the Uzon Caldera, Kamchatka, Russia.</title>
        <authorList>
            <person name="Wilkins L."/>
            <person name="Ettinger C."/>
        </authorList>
    </citation>
    <scope>NUCLEOTIDE SEQUENCE [LARGE SCALE GENOMIC DNA]</scope>
    <source>
        <strain evidence="11">ZAV-15</strain>
    </source>
</reference>
<dbReference type="PANTHER" id="PTHR32089:SF119">
    <property type="entry name" value="METHYL-ACCEPTING CHEMOTAXIS PROTEIN CTPL"/>
    <property type="match status" value="1"/>
</dbReference>
<evidence type="ECO:0000259" key="10">
    <source>
        <dbReference type="PROSITE" id="PS50111"/>
    </source>
</evidence>
<organism evidence="11 12">
    <name type="scientific">Caldimicrobium thiodismutans</name>
    <dbReference type="NCBI Taxonomy" id="1653476"/>
    <lineage>
        <taxon>Bacteria</taxon>
        <taxon>Pseudomonadati</taxon>
        <taxon>Thermodesulfobacteriota</taxon>
        <taxon>Thermodesulfobacteria</taxon>
        <taxon>Thermodesulfobacteriales</taxon>
        <taxon>Thermodesulfobacteriaceae</taxon>
        <taxon>Caldimicrobium</taxon>
    </lineage>
</organism>
<gene>
    <name evidence="11" type="ORF">C0197_03325</name>
</gene>
<proteinExistence type="inferred from homology"/>
<keyword evidence="2 9" id="KW-0812">Transmembrane</keyword>
<keyword evidence="4 9" id="KW-0472">Membrane</keyword>
<dbReference type="Gene3D" id="1.10.287.950">
    <property type="entry name" value="Methyl-accepting chemotaxis protein"/>
    <property type="match status" value="1"/>
</dbReference>
<dbReference type="GO" id="GO:0006935">
    <property type="term" value="P:chemotaxis"/>
    <property type="evidence" value="ECO:0007669"/>
    <property type="project" value="InterPro"/>
</dbReference>
<feature type="transmembrane region" description="Helical" evidence="9">
    <location>
        <begin position="12"/>
        <end position="32"/>
    </location>
</feature>
<keyword evidence="3 9" id="KW-1133">Transmembrane helix</keyword>
<keyword evidence="5 7" id="KW-0807">Transducer</keyword>
<evidence type="ECO:0000256" key="9">
    <source>
        <dbReference type="SAM" id="Phobius"/>
    </source>
</evidence>
<feature type="coiled-coil region" evidence="8">
    <location>
        <begin position="296"/>
        <end position="365"/>
    </location>
</feature>
<evidence type="ECO:0000256" key="7">
    <source>
        <dbReference type="PROSITE-ProRule" id="PRU00284"/>
    </source>
</evidence>
<evidence type="ECO:0000313" key="11">
    <source>
        <dbReference type="EMBL" id="PMP63105.1"/>
    </source>
</evidence>
<name>A0A2N7PJN3_9BACT</name>
<dbReference type="InterPro" id="IPR004090">
    <property type="entry name" value="Chemotax_Me-accpt_rcpt"/>
</dbReference>
<dbReference type="InterPro" id="IPR004089">
    <property type="entry name" value="MCPsignal_dom"/>
</dbReference>
<evidence type="ECO:0000256" key="3">
    <source>
        <dbReference type="ARBA" id="ARBA00022989"/>
    </source>
</evidence>
<comment type="subcellular location">
    <subcellularLocation>
        <location evidence="1">Membrane</location>
        <topology evidence="1">Multi-pass membrane protein</topology>
    </subcellularLocation>
</comment>